<feature type="transmembrane region" description="Helical" evidence="1">
    <location>
        <begin position="118"/>
        <end position="136"/>
    </location>
</feature>
<feature type="transmembrane region" description="Helical" evidence="1">
    <location>
        <begin position="49"/>
        <end position="69"/>
    </location>
</feature>
<evidence type="ECO:0000256" key="1">
    <source>
        <dbReference type="SAM" id="Phobius"/>
    </source>
</evidence>
<keyword evidence="1" id="KW-0812">Transmembrane</keyword>
<gene>
    <name evidence="2" type="ORF">S03H2_66867</name>
</gene>
<protein>
    <submittedName>
        <fullName evidence="2">Uncharacterized protein</fullName>
    </submittedName>
</protein>
<sequence>FFLSPFYFSFLQPFYAIVIFLPIIVIFSIKGLVYIKDFLSNFTIFSKKLALLFPVIPVFLLIGYFLIRIEIYSRIALVDILLLSIVSLALFLLIFLINKNEKFYLSIPSLDSQKLKKFLWMVLLTLSILISSIATVEISRYDGLNSTYPWDNRYLTDEEIQVIDYFKGEDVDGLIFVADRFISDR</sequence>
<keyword evidence="1" id="KW-1133">Transmembrane helix</keyword>
<keyword evidence="1" id="KW-0472">Membrane</keyword>
<feature type="non-terminal residue" evidence="2">
    <location>
        <position position="185"/>
    </location>
</feature>
<feature type="non-terminal residue" evidence="2">
    <location>
        <position position="1"/>
    </location>
</feature>
<accession>X1IP69</accession>
<feature type="transmembrane region" description="Helical" evidence="1">
    <location>
        <begin position="75"/>
        <end position="97"/>
    </location>
</feature>
<name>X1IP69_9ZZZZ</name>
<dbReference type="AlphaFoldDB" id="X1IP69"/>
<feature type="transmembrane region" description="Helical" evidence="1">
    <location>
        <begin position="6"/>
        <end position="29"/>
    </location>
</feature>
<proteinExistence type="predicted"/>
<comment type="caution">
    <text evidence="2">The sequence shown here is derived from an EMBL/GenBank/DDBJ whole genome shotgun (WGS) entry which is preliminary data.</text>
</comment>
<dbReference type="EMBL" id="BARU01043710">
    <property type="protein sequence ID" value="GAH84256.1"/>
    <property type="molecule type" value="Genomic_DNA"/>
</dbReference>
<organism evidence="2">
    <name type="scientific">marine sediment metagenome</name>
    <dbReference type="NCBI Taxonomy" id="412755"/>
    <lineage>
        <taxon>unclassified sequences</taxon>
        <taxon>metagenomes</taxon>
        <taxon>ecological metagenomes</taxon>
    </lineage>
</organism>
<evidence type="ECO:0000313" key="2">
    <source>
        <dbReference type="EMBL" id="GAH84256.1"/>
    </source>
</evidence>
<reference evidence="2" key="1">
    <citation type="journal article" date="2014" name="Front. Microbiol.">
        <title>High frequency of phylogenetically diverse reductive dehalogenase-homologous genes in deep subseafloor sedimentary metagenomes.</title>
        <authorList>
            <person name="Kawai M."/>
            <person name="Futagami T."/>
            <person name="Toyoda A."/>
            <person name="Takaki Y."/>
            <person name="Nishi S."/>
            <person name="Hori S."/>
            <person name="Arai W."/>
            <person name="Tsubouchi T."/>
            <person name="Morono Y."/>
            <person name="Uchiyama I."/>
            <person name="Ito T."/>
            <person name="Fujiyama A."/>
            <person name="Inagaki F."/>
            <person name="Takami H."/>
        </authorList>
    </citation>
    <scope>NUCLEOTIDE SEQUENCE</scope>
    <source>
        <strain evidence="2">Expedition CK06-06</strain>
    </source>
</reference>